<dbReference type="CDD" id="cd00093">
    <property type="entry name" value="HTH_XRE"/>
    <property type="match status" value="1"/>
</dbReference>
<dbReference type="RefSeq" id="WP_407137444.1">
    <property type="nucleotide sequence ID" value="NZ_JBGQPK010000028.1"/>
</dbReference>
<sequence>MNLSKQIQSYRKAHGLSQEDLATRIYVSRQTISNWETGHSYPDVENLLLLSVLFDVSLDELVKGDVTIMKRKIMQTRMDQYTKIMLLFMVLGLISVGPSLFLPDYWWLVMPVVLWSSGLFFAFKLEKIKHEEDIQNYQEIIAFMADKNLDVIRTKRKWAKDRLYKTLIVTIFIMISGLIVFFSALPYLMTH</sequence>
<evidence type="ECO:0000256" key="1">
    <source>
        <dbReference type="ARBA" id="ARBA00023125"/>
    </source>
</evidence>
<gene>
    <name evidence="4" type="ORF">ACEN34_07670</name>
</gene>
<dbReference type="EMBL" id="JBGQPK010000028">
    <property type="protein sequence ID" value="MFL2029491.1"/>
    <property type="molecule type" value="Genomic_DNA"/>
</dbReference>
<dbReference type="Gene3D" id="1.10.260.40">
    <property type="entry name" value="lambda repressor-like DNA-binding domains"/>
    <property type="match status" value="1"/>
</dbReference>
<dbReference type="SMART" id="SM00530">
    <property type="entry name" value="HTH_XRE"/>
    <property type="match status" value="1"/>
</dbReference>
<evidence type="ECO:0000259" key="3">
    <source>
        <dbReference type="PROSITE" id="PS50943"/>
    </source>
</evidence>
<feature type="domain" description="HTH cro/C1-type" evidence="3">
    <location>
        <begin position="7"/>
        <end position="61"/>
    </location>
</feature>
<dbReference type="InterPro" id="IPR001387">
    <property type="entry name" value="Cro/C1-type_HTH"/>
</dbReference>
<dbReference type="Pfam" id="PF01381">
    <property type="entry name" value="HTH_3"/>
    <property type="match status" value="1"/>
</dbReference>
<organism evidence="4 5">
    <name type="scientific">Loigolactobacillus zhaoyuanensis</name>
    <dbReference type="NCBI Taxonomy" id="2486017"/>
    <lineage>
        <taxon>Bacteria</taxon>
        <taxon>Bacillati</taxon>
        <taxon>Bacillota</taxon>
        <taxon>Bacilli</taxon>
        <taxon>Lactobacillales</taxon>
        <taxon>Lactobacillaceae</taxon>
        <taxon>Loigolactobacillus</taxon>
    </lineage>
</organism>
<dbReference type="PROSITE" id="PS50943">
    <property type="entry name" value="HTH_CROC1"/>
    <property type="match status" value="1"/>
</dbReference>
<feature type="transmembrane region" description="Helical" evidence="2">
    <location>
        <begin position="105"/>
        <end position="123"/>
    </location>
</feature>
<accession>A0ABW8UCA9</accession>
<feature type="transmembrane region" description="Helical" evidence="2">
    <location>
        <begin position="163"/>
        <end position="189"/>
    </location>
</feature>
<dbReference type="InterPro" id="IPR010982">
    <property type="entry name" value="Lambda_DNA-bd_dom_sf"/>
</dbReference>
<dbReference type="Proteomes" id="UP001625389">
    <property type="component" value="Unassembled WGS sequence"/>
</dbReference>
<evidence type="ECO:0000313" key="4">
    <source>
        <dbReference type="EMBL" id="MFL2029491.1"/>
    </source>
</evidence>
<name>A0ABW8UCA9_9LACO</name>
<dbReference type="PANTHER" id="PTHR46558">
    <property type="entry name" value="TRACRIPTIONAL REGULATORY PROTEIN-RELATED-RELATED"/>
    <property type="match status" value="1"/>
</dbReference>
<feature type="transmembrane region" description="Helical" evidence="2">
    <location>
        <begin position="81"/>
        <end position="99"/>
    </location>
</feature>
<keyword evidence="5" id="KW-1185">Reference proteome</keyword>
<dbReference type="SUPFAM" id="SSF47413">
    <property type="entry name" value="lambda repressor-like DNA-binding domains"/>
    <property type="match status" value="1"/>
</dbReference>
<comment type="caution">
    <text evidence="4">The sequence shown here is derived from an EMBL/GenBank/DDBJ whole genome shotgun (WGS) entry which is preliminary data.</text>
</comment>
<keyword evidence="2" id="KW-0812">Transmembrane</keyword>
<protein>
    <submittedName>
        <fullName evidence="4">Helix-turn-helix domain-containing protein</fullName>
    </submittedName>
</protein>
<dbReference type="PANTHER" id="PTHR46558:SF15">
    <property type="entry name" value="HELIX-TURN-HELIX DOMAIN PROTEIN"/>
    <property type="match status" value="1"/>
</dbReference>
<keyword evidence="2" id="KW-0472">Membrane</keyword>
<keyword evidence="1" id="KW-0238">DNA-binding</keyword>
<reference evidence="4 5" key="1">
    <citation type="submission" date="2024-08" db="EMBL/GenBank/DDBJ databases">
        <authorList>
            <person name="Arias E."/>
        </authorList>
    </citation>
    <scope>NUCLEOTIDE SEQUENCE [LARGE SCALE GENOMIC DNA]</scope>
    <source>
        <strain evidence="4 5">FAM 25317</strain>
    </source>
</reference>
<keyword evidence="2" id="KW-1133">Transmembrane helix</keyword>
<evidence type="ECO:0000313" key="5">
    <source>
        <dbReference type="Proteomes" id="UP001625389"/>
    </source>
</evidence>
<evidence type="ECO:0000256" key="2">
    <source>
        <dbReference type="SAM" id="Phobius"/>
    </source>
</evidence>
<proteinExistence type="predicted"/>